<protein>
    <recommendedName>
        <fullName evidence="3">Bacterial sensory transduction regulator</fullName>
    </recommendedName>
</protein>
<evidence type="ECO:0008006" key="3">
    <source>
        <dbReference type="Google" id="ProtNLM"/>
    </source>
</evidence>
<dbReference type="STRING" id="937777.Deipe_1794"/>
<gene>
    <name evidence="1" type="ordered locus">Deipe_1794</name>
</gene>
<evidence type="ECO:0000313" key="2">
    <source>
        <dbReference type="Proteomes" id="UP000010467"/>
    </source>
</evidence>
<dbReference type="PATRIC" id="fig|937777.3.peg.1797"/>
<proteinExistence type="predicted"/>
<organism evidence="1 2">
    <name type="scientific">Deinococcus peraridilitoris (strain DSM 19664 / LMG 22246 / CIP 109416 / KR-200)</name>
    <dbReference type="NCBI Taxonomy" id="937777"/>
    <lineage>
        <taxon>Bacteria</taxon>
        <taxon>Thermotogati</taxon>
        <taxon>Deinococcota</taxon>
        <taxon>Deinococci</taxon>
        <taxon>Deinococcales</taxon>
        <taxon>Deinococcaceae</taxon>
        <taxon>Deinococcus</taxon>
    </lineage>
</organism>
<reference evidence="2" key="1">
    <citation type="submission" date="2012-03" db="EMBL/GenBank/DDBJ databases">
        <title>Complete sequence of chromosome of Deinococcus peraridilitoris DSM 19664.</title>
        <authorList>
            <person name="Lucas S."/>
            <person name="Copeland A."/>
            <person name="Lapidus A."/>
            <person name="Glavina del Rio T."/>
            <person name="Dalin E."/>
            <person name="Tice H."/>
            <person name="Bruce D."/>
            <person name="Goodwin L."/>
            <person name="Pitluck S."/>
            <person name="Peters L."/>
            <person name="Mikhailova N."/>
            <person name="Lu M."/>
            <person name="Kyrpides N."/>
            <person name="Mavromatis K."/>
            <person name="Ivanova N."/>
            <person name="Brettin T."/>
            <person name="Detter J.C."/>
            <person name="Han C."/>
            <person name="Larimer F."/>
            <person name="Land M."/>
            <person name="Hauser L."/>
            <person name="Markowitz V."/>
            <person name="Cheng J.-F."/>
            <person name="Hugenholtz P."/>
            <person name="Woyke T."/>
            <person name="Wu D."/>
            <person name="Pukall R."/>
            <person name="Steenblock K."/>
            <person name="Brambilla E."/>
            <person name="Klenk H.-P."/>
            <person name="Eisen J.A."/>
        </authorList>
    </citation>
    <scope>NUCLEOTIDE SEQUENCE [LARGE SCALE GENOMIC DNA]</scope>
    <source>
        <strain evidence="2">DSM 19664 / LMG 22246 / CIP 109416 / KR-200</strain>
    </source>
</reference>
<dbReference type="AlphaFoldDB" id="L0A097"/>
<evidence type="ECO:0000313" key="1">
    <source>
        <dbReference type="EMBL" id="AFZ67313.1"/>
    </source>
</evidence>
<name>L0A097_DEIPD</name>
<dbReference type="EMBL" id="CP003382">
    <property type="protein sequence ID" value="AFZ67313.1"/>
    <property type="molecule type" value="Genomic_DNA"/>
</dbReference>
<dbReference type="OrthoDB" id="67637at2"/>
<accession>L0A097</accession>
<dbReference type="KEGG" id="dpd:Deipe_1794"/>
<sequence>MTMTSSQNTLREALTAEGFRVEESPDSGLSFKYEGSTYFLPDNHEDPQFFQLLLPNFWSLETEDEYGRALLACDALNRHAKLVKVHTVENDTWVSVEAIHADPRHFLQFLPRYLSYIQDAVRIFRDQMLHSPTEDAPEDQPVLTTS</sequence>
<dbReference type="Proteomes" id="UP000010467">
    <property type="component" value="Chromosome"/>
</dbReference>
<keyword evidence="2" id="KW-1185">Reference proteome</keyword>
<dbReference type="HOGENOM" id="CLU_139038_0_0_0"/>